<evidence type="ECO:0000259" key="15">
    <source>
        <dbReference type="Pfam" id="PF00501"/>
    </source>
</evidence>
<dbReference type="FunFam" id="3.40.50.12780:FF:000003">
    <property type="entry name" value="Long-chain-fatty-acid--CoA ligase FadD"/>
    <property type="match status" value="1"/>
</dbReference>
<evidence type="ECO:0000256" key="6">
    <source>
        <dbReference type="ARBA" id="ARBA00022741"/>
    </source>
</evidence>
<comment type="caution">
    <text evidence="17">The sequence shown here is derived from an EMBL/GenBank/DDBJ whole genome shotgun (WGS) entry which is preliminary data.</text>
</comment>
<evidence type="ECO:0000313" key="18">
    <source>
        <dbReference type="Proteomes" id="UP000482578"/>
    </source>
</evidence>
<evidence type="ECO:0000256" key="2">
    <source>
        <dbReference type="ARBA" id="ARBA00004170"/>
    </source>
</evidence>
<accession>A0A6B2KM75</accession>
<dbReference type="InterPro" id="IPR025110">
    <property type="entry name" value="AMP-bd_C"/>
</dbReference>
<evidence type="ECO:0000256" key="8">
    <source>
        <dbReference type="ARBA" id="ARBA00022840"/>
    </source>
</evidence>
<dbReference type="FunFam" id="3.30.300.30:FF:000006">
    <property type="entry name" value="Long-chain-fatty-acid--CoA ligase FadD"/>
    <property type="match status" value="1"/>
</dbReference>
<dbReference type="InterPro" id="IPR050237">
    <property type="entry name" value="ATP-dep_AMP-bd_enzyme"/>
</dbReference>
<evidence type="ECO:0000259" key="16">
    <source>
        <dbReference type="Pfam" id="PF13193"/>
    </source>
</evidence>
<evidence type="ECO:0000256" key="3">
    <source>
        <dbReference type="ARBA" id="ARBA00005005"/>
    </source>
</evidence>
<dbReference type="EC" id="6.2.1.3" evidence="12"/>
<organism evidence="17 18">
    <name type="scientific">Crenobacter caeni</name>
    <dbReference type="NCBI Taxonomy" id="2705474"/>
    <lineage>
        <taxon>Bacteria</taxon>
        <taxon>Pseudomonadati</taxon>
        <taxon>Pseudomonadota</taxon>
        <taxon>Betaproteobacteria</taxon>
        <taxon>Neisseriales</taxon>
        <taxon>Neisseriaceae</taxon>
        <taxon>Crenobacter</taxon>
    </lineage>
</organism>
<proteinExistence type="inferred from homology"/>
<evidence type="ECO:0000256" key="11">
    <source>
        <dbReference type="ARBA" id="ARBA00023136"/>
    </source>
</evidence>
<sequence length="553" mass="60080">MTSSAHETAPAAEIDRFPSLGAMFADSVRLYPQRDAFCNMGTALSYRELDRLSAAFAAYLTGTLQLSRGDRVALMMPNLLQYPVALYGVLRAGLVVVNVNPLYTARELEHQLKDSGARAIVIVENFAATLDEVRARTPLEHVVVTAVGDLLGTLKGALVNLVLRHVKKMVPPWSLPGAVRFNDALAKGFARRWQDPAVRPGEIAFLQYTGGTTGLSKGAVLTHGNVLANIEQTLALVRPVFGENDQVVMATPLPLYHILALTINCLLVNRAGGTSVLMSNPRDLPAVIKDLGRYPITCMTGVNTLFNALADHPDFIRLDFSRWRLTVGGGAAIQQAVAEKWRKVTGLPLIEGYGLTETSPLVSASPVTLDCYTGTIGLPVAATEISLRDDAGRIVADGEPGELCVRGPQVMQGYWQRPDETAKVFHADGFLATGDIALRTAEGFYKLVDRKKDMIIVSGFNVYPNEIEDVIALHPGVVESACVGVPDARTGEAVKVFVVRRDPKLDEAALLAHCRDRLTAYKVPRQVEFRDALPKSNVGKILRRDLRNEARAA</sequence>
<dbReference type="PANTHER" id="PTHR43767">
    <property type="entry name" value="LONG-CHAIN-FATTY-ACID--COA LIGASE"/>
    <property type="match status" value="1"/>
</dbReference>
<dbReference type="Gene3D" id="3.30.300.30">
    <property type="match status" value="1"/>
</dbReference>
<dbReference type="GO" id="GO:0005524">
    <property type="term" value="F:ATP binding"/>
    <property type="evidence" value="ECO:0007669"/>
    <property type="project" value="UniProtKB-KW"/>
</dbReference>
<dbReference type="PROSITE" id="PS00455">
    <property type="entry name" value="AMP_BINDING"/>
    <property type="match status" value="1"/>
</dbReference>
<dbReference type="Proteomes" id="UP000482578">
    <property type="component" value="Unassembled WGS sequence"/>
</dbReference>
<evidence type="ECO:0000256" key="13">
    <source>
        <dbReference type="ARBA" id="ARBA00039545"/>
    </source>
</evidence>
<evidence type="ECO:0000256" key="10">
    <source>
        <dbReference type="ARBA" id="ARBA00023098"/>
    </source>
</evidence>
<dbReference type="Pfam" id="PF13193">
    <property type="entry name" value="AMP-binding_C"/>
    <property type="match status" value="1"/>
</dbReference>
<dbReference type="GO" id="GO:0004467">
    <property type="term" value="F:long-chain fatty acid-CoA ligase activity"/>
    <property type="evidence" value="ECO:0007669"/>
    <property type="project" value="UniProtKB-EC"/>
</dbReference>
<protein>
    <recommendedName>
        <fullName evidence="13">Long-chain-fatty-acid--CoA ligase</fullName>
        <ecNumber evidence="12">6.2.1.3</ecNumber>
    </recommendedName>
    <alternativeName>
        <fullName evidence="14">Long-chain acyl-CoA synthetase</fullName>
    </alternativeName>
</protein>
<evidence type="ECO:0000256" key="9">
    <source>
        <dbReference type="ARBA" id="ARBA00022842"/>
    </source>
</evidence>
<comment type="pathway">
    <text evidence="3">Lipid metabolism; fatty acid beta-oxidation.</text>
</comment>
<dbReference type="SUPFAM" id="SSF56801">
    <property type="entry name" value="Acetyl-CoA synthetase-like"/>
    <property type="match status" value="1"/>
</dbReference>
<gene>
    <name evidence="17" type="ORF">GZH52_00315</name>
</gene>
<keyword evidence="7" id="KW-0276">Fatty acid metabolism</keyword>
<dbReference type="InterPro" id="IPR000873">
    <property type="entry name" value="AMP-dep_synth/lig_dom"/>
</dbReference>
<dbReference type="Gene3D" id="3.40.50.12780">
    <property type="entry name" value="N-terminal domain of ligase-like"/>
    <property type="match status" value="1"/>
</dbReference>
<evidence type="ECO:0000256" key="14">
    <source>
        <dbReference type="ARBA" id="ARBA00042773"/>
    </source>
</evidence>
<feature type="domain" description="AMP-dependent synthetase/ligase" evidence="15">
    <location>
        <begin position="25"/>
        <end position="415"/>
    </location>
</feature>
<reference evidence="17 18" key="1">
    <citation type="submission" date="2020-02" db="EMBL/GenBank/DDBJ databases">
        <authorList>
            <person name="Yang Z."/>
        </authorList>
    </citation>
    <scope>NUCLEOTIDE SEQUENCE [LARGE SCALE GENOMIC DNA]</scope>
    <source>
        <strain evidence="17 18">HX-7-9</strain>
    </source>
</reference>
<keyword evidence="11" id="KW-0472">Membrane</keyword>
<keyword evidence="10" id="KW-0443">Lipid metabolism</keyword>
<evidence type="ECO:0000256" key="7">
    <source>
        <dbReference type="ARBA" id="ARBA00022832"/>
    </source>
</evidence>
<keyword evidence="9" id="KW-0460">Magnesium</keyword>
<feature type="domain" description="AMP-binding enzyme C-terminal" evidence="16">
    <location>
        <begin position="466"/>
        <end position="540"/>
    </location>
</feature>
<evidence type="ECO:0000256" key="1">
    <source>
        <dbReference type="ARBA" id="ARBA00001946"/>
    </source>
</evidence>
<evidence type="ECO:0000256" key="5">
    <source>
        <dbReference type="ARBA" id="ARBA00022598"/>
    </source>
</evidence>
<comment type="subcellular location">
    <subcellularLocation>
        <location evidence="2">Membrane</location>
        <topology evidence="2">Peripheral membrane protein</topology>
    </subcellularLocation>
</comment>
<keyword evidence="8" id="KW-0067">ATP-binding</keyword>
<evidence type="ECO:0000313" key="17">
    <source>
        <dbReference type="EMBL" id="NDV11250.1"/>
    </source>
</evidence>
<dbReference type="AlphaFoldDB" id="A0A6B2KM75"/>
<comment type="cofactor">
    <cofactor evidence="1">
        <name>Mg(2+)</name>
        <dbReference type="ChEBI" id="CHEBI:18420"/>
    </cofactor>
</comment>
<dbReference type="GO" id="GO:0016020">
    <property type="term" value="C:membrane"/>
    <property type="evidence" value="ECO:0007669"/>
    <property type="project" value="UniProtKB-SubCell"/>
</dbReference>
<keyword evidence="18" id="KW-1185">Reference proteome</keyword>
<dbReference type="InterPro" id="IPR020845">
    <property type="entry name" value="AMP-binding_CS"/>
</dbReference>
<evidence type="ECO:0000256" key="4">
    <source>
        <dbReference type="ARBA" id="ARBA00006432"/>
    </source>
</evidence>
<dbReference type="CDD" id="cd05936">
    <property type="entry name" value="FC-FACS_FadD_like"/>
    <property type="match status" value="1"/>
</dbReference>
<dbReference type="EMBL" id="JAAGAA010000001">
    <property type="protein sequence ID" value="NDV11250.1"/>
    <property type="molecule type" value="Genomic_DNA"/>
</dbReference>
<dbReference type="PANTHER" id="PTHR43767:SF8">
    <property type="entry name" value="LONG-CHAIN-FATTY-ACID--COA LIGASE"/>
    <property type="match status" value="1"/>
</dbReference>
<evidence type="ECO:0000256" key="12">
    <source>
        <dbReference type="ARBA" id="ARBA00026121"/>
    </source>
</evidence>
<dbReference type="InterPro" id="IPR042099">
    <property type="entry name" value="ANL_N_sf"/>
</dbReference>
<dbReference type="InterPro" id="IPR045851">
    <property type="entry name" value="AMP-bd_C_sf"/>
</dbReference>
<comment type="similarity">
    <text evidence="4">Belongs to the ATP-dependent AMP-binding enzyme family.</text>
</comment>
<dbReference type="Pfam" id="PF00501">
    <property type="entry name" value="AMP-binding"/>
    <property type="match status" value="1"/>
</dbReference>
<keyword evidence="6" id="KW-0547">Nucleotide-binding</keyword>
<name>A0A6B2KM75_9NEIS</name>
<dbReference type="RefSeq" id="WP_163314564.1">
    <property type="nucleotide sequence ID" value="NZ_JAAGAA010000001.1"/>
</dbReference>
<keyword evidence="5" id="KW-0436">Ligase</keyword>